<proteinExistence type="predicted"/>
<reference evidence="1 2" key="2">
    <citation type="submission" date="2018-11" db="EMBL/GenBank/DDBJ databases">
        <authorList>
            <consortium name="Pathogen Informatics"/>
        </authorList>
    </citation>
    <scope>NUCLEOTIDE SEQUENCE [LARGE SCALE GENOMIC DNA]</scope>
    <source>
        <strain evidence="1 2">Costa Rica</strain>
    </source>
</reference>
<name>A0A0R3PZM9_ANGCS</name>
<sequence>MNARRIRHDVIGPTETGRHRPFNVVYDTGEELFLGTCCSRRVQRRDSRQHEFGHEDRLIRKTGNSNRSVEEIWINTGYDNLRHLRTDIKLTKAKSNRFIWA</sequence>
<protein>
    <submittedName>
        <fullName evidence="3">WYL domain-containing protein</fullName>
    </submittedName>
</protein>
<dbReference type="WBParaSite" id="ACOC_0001203001-mRNA-1">
    <property type="protein sequence ID" value="ACOC_0001203001-mRNA-1"/>
    <property type="gene ID" value="ACOC_0001203001"/>
</dbReference>
<dbReference type="Proteomes" id="UP000267027">
    <property type="component" value="Unassembled WGS sequence"/>
</dbReference>
<dbReference type="EMBL" id="UYYA01004870">
    <property type="protein sequence ID" value="VDM63616.1"/>
    <property type="molecule type" value="Genomic_DNA"/>
</dbReference>
<organism evidence="3">
    <name type="scientific">Angiostrongylus costaricensis</name>
    <name type="common">Nematode worm</name>
    <dbReference type="NCBI Taxonomy" id="334426"/>
    <lineage>
        <taxon>Eukaryota</taxon>
        <taxon>Metazoa</taxon>
        <taxon>Ecdysozoa</taxon>
        <taxon>Nematoda</taxon>
        <taxon>Chromadorea</taxon>
        <taxon>Rhabditida</taxon>
        <taxon>Rhabditina</taxon>
        <taxon>Rhabditomorpha</taxon>
        <taxon>Strongyloidea</taxon>
        <taxon>Metastrongylidae</taxon>
        <taxon>Angiostrongylus</taxon>
    </lineage>
</organism>
<evidence type="ECO:0000313" key="2">
    <source>
        <dbReference type="Proteomes" id="UP000267027"/>
    </source>
</evidence>
<evidence type="ECO:0000313" key="1">
    <source>
        <dbReference type="EMBL" id="VDM63616.1"/>
    </source>
</evidence>
<accession>A0A0R3PZM9</accession>
<dbReference type="AlphaFoldDB" id="A0A0R3PZM9"/>
<dbReference type="OrthoDB" id="5813559at2759"/>
<gene>
    <name evidence="1" type="ORF">ACOC_LOCUS12031</name>
</gene>
<evidence type="ECO:0000313" key="3">
    <source>
        <dbReference type="WBParaSite" id="ACOC_0001203001-mRNA-1"/>
    </source>
</evidence>
<reference evidence="3" key="1">
    <citation type="submission" date="2017-02" db="UniProtKB">
        <authorList>
            <consortium name="WormBaseParasite"/>
        </authorList>
    </citation>
    <scope>IDENTIFICATION</scope>
</reference>
<keyword evidence="2" id="KW-1185">Reference proteome</keyword>